<gene>
    <name evidence="1" type="ORF">KY290_022301</name>
</gene>
<keyword evidence="2" id="KW-1185">Reference proteome</keyword>
<protein>
    <submittedName>
        <fullName evidence="1">Uncharacterized protein</fullName>
    </submittedName>
</protein>
<name>A0ABQ7V405_SOLTU</name>
<evidence type="ECO:0000313" key="2">
    <source>
        <dbReference type="Proteomes" id="UP000826656"/>
    </source>
</evidence>
<organism evidence="1 2">
    <name type="scientific">Solanum tuberosum</name>
    <name type="common">Potato</name>
    <dbReference type="NCBI Taxonomy" id="4113"/>
    <lineage>
        <taxon>Eukaryota</taxon>
        <taxon>Viridiplantae</taxon>
        <taxon>Streptophyta</taxon>
        <taxon>Embryophyta</taxon>
        <taxon>Tracheophyta</taxon>
        <taxon>Spermatophyta</taxon>
        <taxon>Magnoliopsida</taxon>
        <taxon>eudicotyledons</taxon>
        <taxon>Gunneridae</taxon>
        <taxon>Pentapetalae</taxon>
        <taxon>asterids</taxon>
        <taxon>lamiids</taxon>
        <taxon>Solanales</taxon>
        <taxon>Solanaceae</taxon>
        <taxon>Solanoideae</taxon>
        <taxon>Solaneae</taxon>
        <taxon>Solanum</taxon>
    </lineage>
</organism>
<dbReference type="EMBL" id="JAIVGD010000015">
    <property type="protein sequence ID" value="KAH0758808.1"/>
    <property type="molecule type" value="Genomic_DNA"/>
</dbReference>
<sequence>MPITHIGKTMFVPHHSSRQVELQNVYHVPGISKLKSYKCTNHGKEKIRITLRHVS</sequence>
<accession>A0ABQ7V405</accession>
<evidence type="ECO:0000313" key="1">
    <source>
        <dbReference type="EMBL" id="KAH0758808.1"/>
    </source>
</evidence>
<reference evidence="1 2" key="1">
    <citation type="journal article" date="2021" name="bioRxiv">
        <title>Chromosome-scale and haplotype-resolved genome assembly of a tetraploid potato cultivar.</title>
        <authorList>
            <person name="Sun H."/>
            <person name="Jiao W.-B."/>
            <person name="Krause K."/>
            <person name="Campoy J.A."/>
            <person name="Goel M."/>
            <person name="Folz-Donahue K."/>
            <person name="Kukat C."/>
            <person name="Huettel B."/>
            <person name="Schneeberger K."/>
        </authorList>
    </citation>
    <scope>NUCLEOTIDE SEQUENCE [LARGE SCALE GENOMIC DNA]</scope>
    <source>
        <strain evidence="1">SolTubOtavaFocal</strain>
        <tissue evidence="1">Leaves</tissue>
    </source>
</reference>
<comment type="caution">
    <text evidence="1">The sequence shown here is derived from an EMBL/GenBank/DDBJ whole genome shotgun (WGS) entry which is preliminary data.</text>
</comment>
<proteinExistence type="predicted"/>
<dbReference type="Proteomes" id="UP000826656">
    <property type="component" value="Unassembled WGS sequence"/>
</dbReference>